<sequence length="252" mass="28099">MTDLDPTSARRRLDAALAGLATALRGATAHPDEAQCECHWGSAEELALLKVPDVPLDPDLLRRTWQAPDWDDKGSVLRRILPQLAVSLTAGREHPEYFLDEVGVALGRGRWPEWPAPQAAAVEEFLHAWWAYSLLAAAPEEPPHLLLVLCVEASGELTPWLAAWAALEHPAADRRLAAALEYWADELIRDELPWFTWHDAPALRAELAAWLVDHAPARLRAQESPAELLHLVRLIGLDSAARWDDPHIDVWL</sequence>
<keyword evidence="2" id="KW-1185">Reference proteome</keyword>
<protein>
    <recommendedName>
        <fullName evidence="3">DUF4253 domain-containing protein</fullName>
    </recommendedName>
</protein>
<reference evidence="2" key="1">
    <citation type="journal article" date="2019" name="Int. J. Syst. Evol. Microbiol.">
        <title>The Global Catalogue of Microorganisms (GCM) 10K type strain sequencing project: providing services to taxonomists for standard genome sequencing and annotation.</title>
        <authorList>
            <consortium name="The Broad Institute Genomics Platform"/>
            <consortium name="The Broad Institute Genome Sequencing Center for Infectious Disease"/>
            <person name="Wu L."/>
            <person name="Ma J."/>
        </authorList>
    </citation>
    <scope>NUCLEOTIDE SEQUENCE [LARGE SCALE GENOMIC DNA]</scope>
    <source>
        <strain evidence="2">CGMCC 1.12859</strain>
    </source>
</reference>
<accession>A0ABW2FTI3</accession>
<dbReference type="Proteomes" id="UP001596435">
    <property type="component" value="Unassembled WGS sequence"/>
</dbReference>
<organism evidence="1 2">
    <name type="scientific">Kitasatospora paranensis</name>
    <dbReference type="NCBI Taxonomy" id="258053"/>
    <lineage>
        <taxon>Bacteria</taxon>
        <taxon>Bacillati</taxon>
        <taxon>Actinomycetota</taxon>
        <taxon>Actinomycetes</taxon>
        <taxon>Kitasatosporales</taxon>
        <taxon>Streptomycetaceae</taxon>
        <taxon>Kitasatospora</taxon>
    </lineage>
</organism>
<evidence type="ECO:0000313" key="1">
    <source>
        <dbReference type="EMBL" id="MFC7179685.1"/>
    </source>
</evidence>
<dbReference type="EMBL" id="JBHTAJ010000013">
    <property type="protein sequence ID" value="MFC7179685.1"/>
    <property type="molecule type" value="Genomic_DNA"/>
</dbReference>
<comment type="caution">
    <text evidence="1">The sequence shown here is derived from an EMBL/GenBank/DDBJ whole genome shotgun (WGS) entry which is preliminary data.</text>
</comment>
<name>A0ABW2FTI3_9ACTN</name>
<proteinExistence type="predicted"/>
<evidence type="ECO:0008006" key="3">
    <source>
        <dbReference type="Google" id="ProtNLM"/>
    </source>
</evidence>
<gene>
    <name evidence="1" type="ORF">ACFQMG_08925</name>
</gene>
<dbReference type="RefSeq" id="WP_345709136.1">
    <property type="nucleotide sequence ID" value="NZ_BAABKV010000001.1"/>
</dbReference>
<evidence type="ECO:0000313" key="2">
    <source>
        <dbReference type="Proteomes" id="UP001596435"/>
    </source>
</evidence>